<keyword evidence="10" id="KW-1185">Reference proteome</keyword>
<dbReference type="Pfam" id="PF00884">
    <property type="entry name" value="Sulfatase"/>
    <property type="match status" value="1"/>
</dbReference>
<evidence type="ECO:0000313" key="9">
    <source>
        <dbReference type="EMBL" id="MCF8715469.1"/>
    </source>
</evidence>
<evidence type="ECO:0000259" key="8">
    <source>
        <dbReference type="Pfam" id="PF00884"/>
    </source>
</evidence>
<evidence type="ECO:0000256" key="3">
    <source>
        <dbReference type="ARBA" id="ARBA00022723"/>
    </source>
</evidence>
<dbReference type="InterPro" id="IPR017850">
    <property type="entry name" value="Alkaline_phosphatase_core_sf"/>
</dbReference>
<feature type="coiled-coil region" evidence="7">
    <location>
        <begin position="421"/>
        <end position="466"/>
    </location>
</feature>
<comment type="caution">
    <text evidence="9">The sequence shown here is derived from an EMBL/GenBank/DDBJ whole genome shotgun (WGS) entry which is preliminary data.</text>
</comment>
<evidence type="ECO:0000256" key="5">
    <source>
        <dbReference type="ARBA" id="ARBA00022801"/>
    </source>
</evidence>
<evidence type="ECO:0000256" key="1">
    <source>
        <dbReference type="ARBA" id="ARBA00001913"/>
    </source>
</evidence>
<proteinExistence type="inferred from homology"/>
<evidence type="ECO:0000256" key="4">
    <source>
        <dbReference type="ARBA" id="ARBA00022729"/>
    </source>
</evidence>
<gene>
    <name evidence="9" type="ORF">JM658_11585</name>
</gene>
<dbReference type="Proteomes" id="UP000829517">
    <property type="component" value="Unassembled WGS sequence"/>
</dbReference>
<dbReference type="InterPro" id="IPR000917">
    <property type="entry name" value="Sulfatase_N"/>
</dbReference>
<evidence type="ECO:0000256" key="6">
    <source>
        <dbReference type="ARBA" id="ARBA00022837"/>
    </source>
</evidence>
<dbReference type="Gene3D" id="3.40.720.10">
    <property type="entry name" value="Alkaline Phosphatase, subunit A"/>
    <property type="match status" value="1"/>
</dbReference>
<comment type="cofactor">
    <cofactor evidence="1">
        <name>Ca(2+)</name>
        <dbReference type="ChEBI" id="CHEBI:29108"/>
    </cofactor>
</comment>
<evidence type="ECO:0000313" key="10">
    <source>
        <dbReference type="Proteomes" id="UP000829517"/>
    </source>
</evidence>
<protein>
    <submittedName>
        <fullName evidence="9">Sulfatase</fullName>
    </submittedName>
</protein>
<dbReference type="CDD" id="cd16144">
    <property type="entry name" value="ARS_like"/>
    <property type="match status" value="1"/>
</dbReference>
<dbReference type="PROSITE" id="PS00523">
    <property type="entry name" value="SULFATASE_1"/>
    <property type="match status" value="1"/>
</dbReference>
<dbReference type="PANTHER" id="PTHR42693:SF42">
    <property type="entry name" value="ARYLSULFATASE G"/>
    <property type="match status" value="1"/>
</dbReference>
<evidence type="ECO:0000256" key="7">
    <source>
        <dbReference type="SAM" id="Coils"/>
    </source>
</evidence>
<keyword evidence="7" id="KW-0175">Coiled coil</keyword>
<comment type="similarity">
    <text evidence="2">Belongs to the sulfatase family.</text>
</comment>
<dbReference type="InterPro" id="IPR024607">
    <property type="entry name" value="Sulfatase_CS"/>
</dbReference>
<organism evidence="9 10">
    <name type="scientific">Joostella atrarenae</name>
    <dbReference type="NCBI Taxonomy" id="679257"/>
    <lineage>
        <taxon>Bacteria</taxon>
        <taxon>Pseudomonadati</taxon>
        <taxon>Bacteroidota</taxon>
        <taxon>Flavobacteriia</taxon>
        <taxon>Flavobacteriales</taxon>
        <taxon>Flavobacteriaceae</taxon>
        <taxon>Joostella</taxon>
    </lineage>
</organism>
<keyword evidence="6" id="KW-0106">Calcium</keyword>
<dbReference type="Gene3D" id="3.30.1120.10">
    <property type="match status" value="1"/>
</dbReference>
<reference evidence="9 10" key="1">
    <citation type="submission" date="2021-01" db="EMBL/GenBank/DDBJ databases">
        <title>Genome sequencing of Joostella atrarenae M1-2 (= KCTC 23194).</title>
        <authorList>
            <person name="Zakaria M.R."/>
            <person name="Lam M.Q."/>
            <person name="Chong C.S."/>
        </authorList>
    </citation>
    <scope>NUCLEOTIDE SEQUENCE [LARGE SCALE GENOMIC DNA]</scope>
    <source>
        <strain evidence="9 10">M1-2</strain>
    </source>
</reference>
<sequence>MNYLKHPIFYYLSATLMLLSCKEIPKGESSTEEIQESKPNIIMIVADDMGWHDLGTYGNTFIETPNLDRLAANGLKFTDAYAAAPLCSPSRASLMTGLHPITVNITEHIHGNRPAGPKQMLKTPPVSQQLDLDYKTLAEALKEKGYNTGFFGKWHLGGGKFEPQHQGFDVNVGGSYNGLPSSFFFPFFRMGEKPALQNNSNDGDYLTDVLTNQVLDYINKQKDSAFFISLNYYAPHVPIEAKDSLVKKYTEKRGDTSEAILPNIHYAAMVESIDINVGRIIKMLEEQNLDKKTLIAFTSDNGGLSVREVPAFAKHTPPTDNGPLRAGKGYLYEGGIREPLIVSWPDKLTSKEINTPVVAQDLVYSLSKLTGCTDFPAEGIDIFNLENNERGLLWHLPHYSPQHGKPATAYRKGDWKLVYFYEEERSELYNLEEDLGETKDLSEENRDKAEAMYNEMQAELKRLGAKFPKPNTKYNPSAE</sequence>
<dbReference type="PANTHER" id="PTHR42693">
    <property type="entry name" value="ARYLSULFATASE FAMILY MEMBER"/>
    <property type="match status" value="1"/>
</dbReference>
<dbReference type="RefSeq" id="WP_236959433.1">
    <property type="nucleotide sequence ID" value="NZ_JAETXX010000007.1"/>
</dbReference>
<keyword evidence="4" id="KW-0732">Signal</keyword>
<keyword evidence="3" id="KW-0479">Metal-binding</keyword>
<evidence type="ECO:0000256" key="2">
    <source>
        <dbReference type="ARBA" id="ARBA00008779"/>
    </source>
</evidence>
<dbReference type="InterPro" id="IPR050738">
    <property type="entry name" value="Sulfatase"/>
</dbReference>
<accession>A0ABS9J4Z5</accession>
<dbReference type="PROSITE" id="PS51257">
    <property type="entry name" value="PROKAR_LIPOPROTEIN"/>
    <property type="match status" value="1"/>
</dbReference>
<dbReference type="EMBL" id="JAETXX010000007">
    <property type="protein sequence ID" value="MCF8715469.1"/>
    <property type="molecule type" value="Genomic_DNA"/>
</dbReference>
<name>A0ABS9J4Z5_9FLAO</name>
<dbReference type="SUPFAM" id="SSF53649">
    <property type="entry name" value="Alkaline phosphatase-like"/>
    <property type="match status" value="1"/>
</dbReference>
<keyword evidence="5" id="KW-0378">Hydrolase</keyword>
<feature type="domain" description="Sulfatase N-terminal" evidence="8">
    <location>
        <begin position="39"/>
        <end position="371"/>
    </location>
</feature>